<dbReference type="Gene3D" id="2.60.120.200">
    <property type="match status" value="1"/>
</dbReference>
<dbReference type="InterPro" id="IPR023362">
    <property type="entry name" value="PH-BEACH_dom"/>
</dbReference>
<evidence type="ECO:0000313" key="6">
    <source>
        <dbReference type="EMBL" id="OCB90293.1"/>
    </source>
</evidence>
<keyword evidence="1 3" id="KW-0853">WD repeat</keyword>
<dbReference type="InterPro" id="IPR011993">
    <property type="entry name" value="PH-like_dom_sf"/>
</dbReference>
<dbReference type="Gene3D" id="2.130.10.10">
    <property type="entry name" value="YVTN repeat-like/Quinoprotein amine dehydrogenase"/>
    <property type="match status" value="1"/>
</dbReference>
<dbReference type="SUPFAM" id="SSF49899">
    <property type="entry name" value="Concanavalin A-like lectins/glucanases"/>
    <property type="match status" value="1"/>
</dbReference>
<evidence type="ECO:0000313" key="7">
    <source>
        <dbReference type="Proteomes" id="UP000757232"/>
    </source>
</evidence>
<dbReference type="InterPro" id="IPR019775">
    <property type="entry name" value="WD40_repeat_CS"/>
</dbReference>
<dbReference type="PROSITE" id="PS50294">
    <property type="entry name" value="WD_REPEATS_REGION"/>
    <property type="match status" value="1"/>
</dbReference>
<dbReference type="SMART" id="SM01026">
    <property type="entry name" value="Beach"/>
    <property type="match status" value="1"/>
</dbReference>
<gene>
    <name evidence="6" type="ORF">A7U60_g2467</name>
</gene>
<dbReference type="Pfam" id="PF02138">
    <property type="entry name" value="Beach"/>
    <property type="match status" value="1"/>
</dbReference>
<dbReference type="SMART" id="SM00320">
    <property type="entry name" value="WD40"/>
    <property type="match status" value="6"/>
</dbReference>
<sequence>MFGRLLSPLVTPLVARFDHSPRPGSEFGNHSELEDASAEDFARDVKIELMRNSMESFKATETLDDKIEAMVEIHCIMLEEPATKDVFRELDGYLLMVTVLTTLQPIPEQEHGGDGRVEECERLVFMVLSESFNERPENSQYFEKRVGYSPLGEALVPLLLDAKSIDNLFGFLLSAAHANFTLSNIFSMLRLRDELDLTDYRSMLARVKNAQFYALSFSLLPKLPPGDKIFPKALIALTEICVSMNHRNTVLLSSTHLFKIAFDQFLEGLLPSTKLLRKLLDVGAGTEHVRLLFQRAIKKDGALNGDILEILRSGMKTKWPKHFSLEDAASVWLYIERFPSTTSQAIFTVESKSRVLLRLSLRPNGHLELSGSENGDAVILDQAKVPKSRWTHLVFIHHPHRASSPTIRVFIDGSLVSTKQQLYPRADSTAQTISYVIGDSRDTPSPDMSWCFASCYLLSLPLGDDAPHVIQHLGPQYSGHFQTKDLFQFLTYEASTSLNILLSSIADQRGVAARNRGDGRVMTSAGSSMLRILKDGIGVTEESFVFSVSATGYRYGEADANGGLNPVYVRSGVSSQQALANRGHLAIAGDVVPVLTESLDTALWRIGGAAAALRIVELATTSHELSRALGIFTDSARNSWQMSEDMEHISAFEILVRILQNKSRLINLTAFETLFEFLGLNFRNPDRSVIVNAVAYRVIALDFSLWASAKDEIQRMHLDHFSMLLNISKFRSFNAKQRIGKFGVVRKMLFALQTNWYTTDMAMNLVSALKFVAQACFSADGAIKPVVSFLAANLHEDNSQASSPRSMASQIDRSRTRDKAEQLLSALVSILSVGRERPTPANAGHVLAIVGLAMRASSSFARKFELVGGWTALRLTLPDIWNDSIQQSAFDVLFGRVCTTGEEQGVLGDVVVVCSNIIPSILAALEKGLTIVAKDYLDEETTIAEAHVESLLERLIDLQSSSQAFRRLFKSQQTTATFIGAYATFVGEGRVVRANRRNYIRILEKLNHFAMSLTLDDAVSSSQKREIRTTFGDAETILITQPFDRPMTVVAGERCAAHSDKKSQAAHASIHMLSEKAYQKTAGKMRDWRKEIISNERKRFRRTAKDMQVREACKHAERDHEWRNTLLGDRGLWTIENAVHAWMLDETEGPCRVRKKLRPKFEVPTSLVSGDETRAVIQPDSDAQSFVQVDLVVPPWAEGYELDANDGKYSITFFLVFLICRPIWSVHFVEQWIDEFSEDKLRRVRHELENEDVIDAVFTVSRIVGVDSSPGLLLLGRSHVYMLDGLVENSDGEVVEASEAPTNLLTIPGSVLELDGKQGAQKWAYNQVASFSRRTCLFRDVALEVYFKDNRSLLIVFPNWKRRQDACDRLTASVAAQGIPASRSPLILHRSPLLARTAPKFMTGLRDELATALRKWQAREISNFTYISILNQTSGRTPCDATQYPVFPWVLADYSSDALDLSSPSTFRDLSRPMGALSESRREAARQRYENLKSVGETPFHYGTHFSSSMIVCHFLIRLEPYTHMFKTLQGGDWDLPDRLFVDISRAYYSASQDLRGDVRELIPEFFTCPEFLQNIANMDFGVQQNTGEKIHDVKLPPWAKGDPFLFITEHRKALESDFVSEHLPSWIDLIWGYKQRDPESLNVYHPYSYEGSIDLDRITDDLERQAIVGIIHNFGQTPRKLFNTPHPSRIMQGTTTLPLGTSYGAIEDAQLLVQSSCPVAEITELVASLSIDMISERVIPCPHGLTCVPSFPHEQLAWGFVDQSIKLLVDKKVVQVRESVSCTCLAFVDSDRFISGSDDYMVRFWRLDRKEGRTSMSETHILRAHTATVLCVAASRSWSCVASGSDDGTVVIWDLNRATYMRSIYHKCTSDEGKKLPGVSLVAINESTGYIASCSESKLCLHTINACPIATIDLMCADPADGRITSLAFHEREYSRLGMLATGSESGAIVLRTWSAADTPKGEKAQWKFFTLRKLWCREAFDGTRSKVSSVQFIGETLYHGDADGRVFTWDLPE</sequence>
<dbReference type="InterPro" id="IPR000409">
    <property type="entry name" value="BEACH_dom"/>
</dbReference>
<keyword evidence="2" id="KW-0677">Repeat</keyword>
<dbReference type="InterPro" id="IPR001680">
    <property type="entry name" value="WD40_rpt"/>
</dbReference>
<dbReference type="EMBL" id="LNZH02000136">
    <property type="protein sequence ID" value="OCB90293.1"/>
    <property type="molecule type" value="Genomic_DNA"/>
</dbReference>
<dbReference type="PROSITE" id="PS51783">
    <property type="entry name" value="PH_BEACH"/>
    <property type="match status" value="1"/>
</dbReference>
<dbReference type="SUPFAM" id="SSF50978">
    <property type="entry name" value="WD40 repeat-like"/>
    <property type="match status" value="1"/>
</dbReference>
<dbReference type="Pfam" id="PF13385">
    <property type="entry name" value="Laminin_G_3"/>
    <property type="match status" value="1"/>
</dbReference>
<dbReference type="PROSITE" id="PS00678">
    <property type="entry name" value="WD_REPEATS_1"/>
    <property type="match status" value="1"/>
</dbReference>
<accession>A0A9Q5I262</accession>
<dbReference type="PANTHER" id="PTHR46108">
    <property type="entry name" value="BLUE CHEESE"/>
    <property type="match status" value="1"/>
</dbReference>
<dbReference type="CDD" id="cd06071">
    <property type="entry name" value="Beach"/>
    <property type="match status" value="1"/>
</dbReference>
<dbReference type="PROSITE" id="PS50197">
    <property type="entry name" value="BEACH"/>
    <property type="match status" value="1"/>
</dbReference>
<proteinExistence type="predicted"/>
<dbReference type="InterPro" id="IPR015943">
    <property type="entry name" value="WD40/YVTN_repeat-like_dom_sf"/>
</dbReference>
<keyword evidence="7" id="KW-1185">Reference proteome</keyword>
<dbReference type="SUPFAM" id="SSF50729">
    <property type="entry name" value="PH domain-like"/>
    <property type="match status" value="1"/>
</dbReference>
<dbReference type="SUPFAM" id="SSF81837">
    <property type="entry name" value="BEACH domain"/>
    <property type="match status" value="1"/>
</dbReference>
<reference evidence="6" key="1">
    <citation type="submission" date="2016-06" db="EMBL/GenBank/DDBJ databases">
        <title>Draft Genome sequence of the fungus Inonotus baumii.</title>
        <authorList>
            <person name="Zhu H."/>
            <person name="Lin W."/>
        </authorList>
    </citation>
    <scope>NUCLEOTIDE SEQUENCE</scope>
    <source>
        <strain evidence="6">821</strain>
    </source>
</reference>
<feature type="domain" description="BEACH" evidence="4">
    <location>
        <begin position="1401"/>
        <end position="1690"/>
    </location>
</feature>
<dbReference type="OrthoDB" id="26681at2759"/>
<dbReference type="InterPro" id="IPR036322">
    <property type="entry name" value="WD40_repeat_dom_sf"/>
</dbReference>
<evidence type="ECO:0000256" key="1">
    <source>
        <dbReference type="ARBA" id="ARBA00022574"/>
    </source>
</evidence>
<dbReference type="InterPro" id="IPR036372">
    <property type="entry name" value="BEACH_dom_sf"/>
</dbReference>
<organism evidence="6 7">
    <name type="scientific">Sanghuangporus baumii</name>
    <name type="common">Phellinus baumii</name>
    <dbReference type="NCBI Taxonomy" id="108892"/>
    <lineage>
        <taxon>Eukaryota</taxon>
        <taxon>Fungi</taxon>
        <taxon>Dikarya</taxon>
        <taxon>Basidiomycota</taxon>
        <taxon>Agaricomycotina</taxon>
        <taxon>Agaricomycetes</taxon>
        <taxon>Hymenochaetales</taxon>
        <taxon>Hymenochaetaceae</taxon>
        <taxon>Sanghuangporus</taxon>
    </lineage>
</organism>
<feature type="repeat" description="WD" evidence="3">
    <location>
        <begin position="1823"/>
        <end position="1864"/>
    </location>
</feature>
<dbReference type="Pfam" id="PF23295">
    <property type="entry name" value="Arm_4"/>
    <property type="match status" value="1"/>
</dbReference>
<dbReference type="Gene3D" id="2.30.29.30">
    <property type="entry name" value="Pleckstrin-homology domain (PH domain)/Phosphotyrosine-binding domain (PTB)"/>
    <property type="match status" value="1"/>
</dbReference>
<dbReference type="Pfam" id="PF00400">
    <property type="entry name" value="WD40"/>
    <property type="match status" value="2"/>
</dbReference>
<evidence type="ECO:0000259" key="4">
    <source>
        <dbReference type="PROSITE" id="PS50197"/>
    </source>
</evidence>
<dbReference type="Proteomes" id="UP000757232">
    <property type="component" value="Unassembled WGS sequence"/>
</dbReference>
<name>A0A9Q5I262_SANBA</name>
<dbReference type="PROSITE" id="PS50082">
    <property type="entry name" value="WD_REPEATS_2"/>
    <property type="match status" value="1"/>
</dbReference>
<dbReference type="InterPro" id="IPR051944">
    <property type="entry name" value="BEACH_domain_protein"/>
</dbReference>
<evidence type="ECO:0000256" key="2">
    <source>
        <dbReference type="ARBA" id="ARBA00022737"/>
    </source>
</evidence>
<feature type="domain" description="BEACH-type PH" evidence="5">
    <location>
        <begin position="1249"/>
        <end position="1371"/>
    </location>
</feature>
<comment type="caution">
    <text evidence="6">The sequence shown here is derived from an EMBL/GenBank/DDBJ whole genome shotgun (WGS) entry which is preliminary data.</text>
</comment>
<evidence type="ECO:0000259" key="5">
    <source>
        <dbReference type="PROSITE" id="PS51783"/>
    </source>
</evidence>
<evidence type="ECO:0000256" key="3">
    <source>
        <dbReference type="PROSITE-ProRule" id="PRU00221"/>
    </source>
</evidence>
<dbReference type="Gene3D" id="1.10.1540.10">
    <property type="entry name" value="BEACH domain"/>
    <property type="match status" value="1"/>
</dbReference>
<protein>
    <submittedName>
        <fullName evidence="6">Beach-domain-containing protein</fullName>
    </submittedName>
</protein>
<dbReference type="InterPro" id="IPR056252">
    <property type="entry name" value="Alfy-like_Arm-like"/>
</dbReference>
<dbReference type="InterPro" id="IPR013320">
    <property type="entry name" value="ConA-like_dom_sf"/>
</dbReference>
<dbReference type="PANTHER" id="PTHR46108:SF4">
    <property type="entry name" value="BLUE CHEESE"/>
    <property type="match status" value="1"/>
</dbReference>